<dbReference type="EMBL" id="CAJVPJ010002186">
    <property type="protein sequence ID" value="CAG8615109.1"/>
    <property type="molecule type" value="Genomic_DNA"/>
</dbReference>
<gene>
    <name evidence="1" type="ORF">POCULU_LOCUS8141</name>
</gene>
<dbReference type="OrthoDB" id="2442738at2759"/>
<protein>
    <submittedName>
        <fullName evidence="1">8414_t:CDS:1</fullName>
    </submittedName>
</protein>
<organism evidence="1 2">
    <name type="scientific">Paraglomus occultum</name>
    <dbReference type="NCBI Taxonomy" id="144539"/>
    <lineage>
        <taxon>Eukaryota</taxon>
        <taxon>Fungi</taxon>
        <taxon>Fungi incertae sedis</taxon>
        <taxon>Mucoromycota</taxon>
        <taxon>Glomeromycotina</taxon>
        <taxon>Glomeromycetes</taxon>
        <taxon>Paraglomerales</taxon>
        <taxon>Paraglomeraceae</taxon>
        <taxon>Paraglomus</taxon>
    </lineage>
</organism>
<sequence>MSTNIALFEKVYNFLHDSPLEHITAVSIVNQVIKEEPWFPKEDSRQLIYKAIASIKNLYGENSGKYKKLIEIPFKFDDAFEGVCSLRDIDLAKRDEQVSTKEIETNLRKLKLNLDPEASQVISSDSKIIRRLSEEAEDEYNHYMEPVKRMEGTTPLRIKDVCNEFVMSYNNTMYEGVPIELSHGNWDESEEDVVGIASGILDTIGSIWRNPAFGEKFAKSQNEGTYVTDIIVPVVKASLEKLPIKSFAFVSTAERQSIASKDRRGKTGKRPDIMFMVKCGRKIYELMFAECSRLFCDKDKEENDWVKLWREMNDGMYWVHKGCKPEKDEFGIIGIQVAGQKFHLYVLIRGGDGVDKLYRLRSVDIPVQFTDRDTVYNFVEALLLLRKILIVNLSLLLNADRGLHGDKEDSSTVSSPPYDD</sequence>
<dbReference type="Proteomes" id="UP000789572">
    <property type="component" value="Unassembled WGS sequence"/>
</dbReference>
<dbReference type="AlphaFoldDB" id="A0A9N9CX17"/>
<reference evidence="1" key="1">
    <citation type="submission" date="2021-06" db="EMBL/GenBank/DDBJ databases">
        <authorList>
            <person name="Kallberg Y."/>
            <person name="Tangrot J."/>
            <person name="Rosling A."/>
        </authorList>
    </citation>
    <scope>NUCLEOTIDE SEQUENCE</scope>
    <source>
        <strain evidence="1">IA702</strain>
    </source>
</reference>
<comment type="caution">
    <text evidence="1">The sequence shown here is derived from an EMBL/GenBank/DDBJ whole genome shotgun (WGS) entry which is preliminary data.</text>
</comment>
<evidence type="ECO:0000313" key="2">
    <source>
        <dbReference type="Proteomes" id="UP000789572"/>
    </source>
</evidence>
<keyword evidence="2" id="KW-1185">Reference proteome</keyword>
<proteinExistence type="predicted"/>
<accession>A0A9N9CX17</accession>
<name>A0A9N9CX17_9GLOM</name>
<evidence type="ECO:0000313" key="1">
    <source>
        <dbReference type="EMBL" id="CAG8615109.1"/>
    </source>
</evidence>